<accession>H6Q9W1</accession>
<name>H6Q9W1_PYROT</name>
<evidence type="ECO:0000256" key="1">
    <source>
        <dbReference type="ARBA" id="ARBA00004651"/>
    </source>
</evidence>
<dbReference type="STRING" id="698757.Pogu_0992"/>
<evidence type="ECO:0000313" key="11">
    <source>
        <dbReference type="EMBL" id="AFA39019.1"/>
    </source>
</evidence>
<dbReference type="GO" id="GO:0009055">
    <property type="term" value="F:electron transfer activity"/>
    <property type="evidence" value="ECO:0007669"/>
    <property type="project" value="TreeGrafter"/>
</dbReference>
<comment type="subcellular location">
    <subcellularLocation>
        <location evidence="1">Cell membrane</location>
        <topology evidence="1">Multi-pass membrane protein</topology>
    </subcellularLocation>
</comment>
<keyword evidence="3" id="KW-1003">Cell membrane</keyword>
<feature type="transmembrane region" description="Helical" evidence="9">
    <location>
        <begin position="149"/>
        <end position="174"/>
    </location>
</feature>
<keyword evidence="8 9" id="KW-0472">Membrane</keyword>
<dbReference type="InterPro" id="IPR023234">
    <property type="entry name" value="NarG-like_domain"/>
</dbReference>
<feature type="domain" description="NarG-like" evidence="10">
    <location>
        <begin position="73"/>
        <end position="233"/>
    </location>
</feature>
<evidence type="ECO:0000256" key="3">
    <source>
        <dbReference type="ARBA" id="ARBA00022475"/>
    </source>
</evidence>
<evidence type="ECO:0000256" key="2">
    <source>
        <dbReference type="ARBA" id="ARBA00022448"/>
    </source>
</evidence>
<keyword evidence="6 9" id="KW-1133">Transmembrane helix</keyword>
<dbReference type="PANTHER" id="PTHR30598">
    <property type="entry name" value="NITRATE REDUCTASE PRIVATE CHAPERONE, REDOX ENZYME MATURATION PROTEIN REMP FAMILY"/>
    <property type="match status" value="1"/>
</dbReference>
<gene>
    <name evidence="11" type="ordered locus">Pogu_0992</name>
</gene>
<feature type="transmembrane region" description="Helical" evidence="9">
    <location>
        <begin position="74"/>
        <end position="96"/>
    </location>
</feature>
<feature type="transmembrane region" description="Helical" evidence="9">
    <location>
        <begin position="6"/>
        <end position="27"/>
    </location>
</feature>
<reference evidence="11 12" key="1">
    <citation type="journal article" date="2012" name="Stand. Genomic Sci.">
        <title>Complete genome sequence of Pyrobaculum oguniense.</title>
        <authorList>
            <person name="Bernick D.L."/>
            <person name="Karplus K."/>
            <person name="Lui L.M."/>
            <person name="Coker J.K."/>
            <person name="Murphy J.N."/>
            <person name="Chan P.P."/>
            <person name="Cozen A.E."/>
            <person name="Lowe T.M."/>
        </authorList>
    </citation>
    <scope>NUCLEOTIDE SEQUENCE [LARGE SCALE GENOMIC DNA]</scope>
    <source>
        <strain evidence="11 12">TE7</strain>
    </source>
</reference>
<organism evidence="11 12">
    <name type="scientific">Pyrobaculum oguniense (strain DSM 13380 / JCM 10595 / TE7)</name>
    <dbReference type="NCBI Taxonomy" id="698757"/>
    <lineage>
        <taxon>Archaea</taxon>
        <taxon>Thermoproteota</taxon>
        <taxon>Thermoprotei</taxon>
        <taxon>Thermoproteales</taxon>
        <taxon>Thermoproteaceae</taxon>
        <taxon>Pyrobaculum</taxon>
    </lineage>
</organism>
<dbReference type="KEGG" id="pog:Pogu_0992"/>
<feature type="transmembrane region" description="Helical" evidence="9">
    <location>
        <begin position="116"/>
        <end position="137"/>
    </location>
</feature>
<dbReference type="GO" id="GO:0008940">
    <property type="term" value="F:nitrate reductase activity"/>
    <property type="evidence" value="ECO:0007669"/>
    <property type="project" value="TreeGrafter"/>
</dbReference>
<keyword evidence="7 11" id="KW-0560">Oxidoreductase</keyword>
<evidence type="ECO:0000313" key="12">
    <source>
        <dbReference type="Proteomes" id="UP000009062"/>
    </source>
</evidence>
<dbReference type="InterPro" id="IPR051936">
    <property type="entry name" value="Heme-iron_electron_transfer"/>
</dbReference>
<evidence type="ECO:0000259" key="10">
    <source>
        <dbReference type="Pfam" id="PF02665"/>
    </source>
</evidence>
<dbReference type="GO" id="GO:0020037">
    <property type="term" value="F:heme binding"/>
    <property type="evidence" value="ECO:0007669"/>
    <property type="project" value="TreeGrafter"/>
</dbReference>
<dbReference type="HOGENOM" id="CLU_1109554_0_0_2"/>
<evidence type="ECO:0000256" key="9">
    <source>
        <dbReference type="SAM" id="Phobius"/>
    </source>
</evidence>
<feature type="transmembrane region" description="Helical" evidence="9">
    <location>
        <begin position="207"/>
        <end position="224"/>
    </location>
</feature>
<dbReference type="Proteomes" id="UP000009062">
    <property type="component" value="Chromosome"/>
</dbReference>
<protein>
    <submittedName>
        <fullName evidence="11">Nitrate reductase gamma subunit</fullName>
        <ecNumber evidence="11">1.7.99.4</ecNumber>
    </submittedName>
</protein>
<proteinExistence type="predicted"/>
<dbReference type="Pfam" id="PF02665">
    <property type="entry name" value="Nitrate_red_gam"/>
    <property type="match status" value="1"/>
</dbReference>
<evidence type="ECO:0000256" key="4">
    <source>
        <dbReference type="ARBA" id="ARBA00022692"/>
    </source>
</evidence>
<evidence type="ECO:0000256" key="5">
    <source>
        <dbReference type="ARBA" id="ARBA00022982"/>
    </source>
</evidence>
<sequence>MFHFIVFGIIAWIALAVLVMGVIYRVVRWVAPRDLTGLASVAVISYNWGASSRIGEVLKRILTFYTLRTIDPMLFWGTFLFHWGIFLTLFIGHIALFFTPGQLQAFGISPETRKIAAIYLGAAFGFITLIGLVMLWYRRLVKKEVRTFTYLDDWFALSLITLIVLLGVINTVVIHPDYVNTVTPWLINLLSGNIDVATKAISTAHPLLQLHIFLAEVLMIYVPLGKMIHPFSIFFQPTITTAPYKVKGSEEVSIKLS</sequence>
<dbReference type="eggNOG" id="arCOG02194">
    <property type="taxonomic scope" value="Archaea"/>
</dbReference>
<evidence type="ECO:0000256" key="8">
    <source>
        <dbReference type="ARBA" id="ARBA00023136"/>
    </source>
</evidence>
<dbReference type="EC" id="1.7.99.4" evidence="11"/>
<dbReference type="InterPro" id="IPR036197">
    <property type="entry name" value="NarG-like_sf"/>
</dbReference>
<keyword evidence="5" id="KW-0249">Electron transport</keyword>
<dbReference type="GO" id="GO:0019645">
    <property type="term" value="P:anaerobic electron transport chain"/>
    <property type="evidence" value="ECO:0007669"/>
    <property type="project" value="TreeGrafter"/>
</dbReference>
<evidence type="ECO:0000256" key="7">
    <source>
        <dbReference type="ARBA" id="ARBA00023002"/>
    </source>
</evidence>
<dbReference type="PANTHER" id="PTHR30598:SF3">
    <property type="entry name" value="RESPIRATORY NITRATE REDUCTASE 1 GAMMA CHAIN"/>
    <property type="match status" value="1"/>
</dbReference>
<dbReference type="Gene3D" id="1.20.950.20">
    <property type="entry name" value="Transmembrane di-heme cytochromes, Chain C"/>
    <property type="match status" value="1"/>
</dbReference>
<dbReference type="SUPFAM" id="SSF103501">
    <property type="entry name" value="Respiratory nitrate reductase 1 gamma chain"/>
    <property type="match status" value="1"/>
</dbReference>
<keyword evidence="12" id="KW-1185">Reference proteome</keyword>
<dbReference type="EMBL" id="CP003316">
    <property type="protein sequence ID" value="AFA39019.1"/>
    <property type="molecule type" value="Genomic_DNA"/>
</dbReference>
<dbReference type="GO" id="GO:0005886">
    <property type="term" value="C:plasma membrane"/>
    <property type="evidence" value="ECO:0007669"/>
    <property type="project" value="UniProtKB-SubCell"/>
</dbReference>
<evidence type="ECO:0000256" key="6">
    <source>
        <dbReference type="ARBA" id="ARBA00022989"/>
    </source>
</evidence>
<dbReference type="AlphaFoldDB" id="H6Q9W1"/>
<keyword evidence="2" id="KW-0813">Transport</keyword>
<keyword evidence="4 9" id="KW-0812">Transmembrane</keyword>